<feature type="transmembrane region" description="Helical" evidence="1">
    <location>
        <begin position="37"/>
        <end position="56"/>
    </location>
</feature>
<sequence>MMNPNYDTYAVAIIIAFGSLIIGGLMAAAIGFGERDAFFFALGSATAAWLAGYAVFLDRPRTFMGLVGVAIVMSAASAIVLGF</sequence>
<name>A0ABW5DLJ0_9HYPH</name>
<feature type="transmembrane region" description="Helical" evidence="1">
    <location>
        <begin position="6"/>
        <end position="30"/>
    </location>
</feature>
<feature type="transmembrane region" description="Helical" evidence="1">
    <location>
        <begin position="62"/>
        <end position="81"/>
    </location>
</feature>
<dbReference type="Proteomes" id="UP001597373">
    <property type="component" value="Unassembled WGS sequence"/>
</dbReference>
<accession>A0ABW5DLJ0</accession>
<keyword evidence="1" id="KW-1133">Transmembrane helix</keyword>
<keyword evidence="3" id="KW-1185">Reference proteome</keyword>
<reference evidence="3" key="1">
    <citation type="journal article" date="2019" name="Int. J. Syst. Evol. Microbiol.">
        <title>The Global Catalogue of Microorganisms (GCM) 10K type strain sequencing project: providing services to taxonomists for standard genome sequencing and annotation.</title>
        <authorList>
            <consortium name="The Broad Institute Genomics Platform"/>
            <consortium name="The Broad Institute Genome Sequencing Center for Infectious Disease"/>
            <person name="Wu L."/>
            <person name="Ma J."/>
        </authorList>
    </citation>
    <scope>NUCLEOTIDE SEQUENCE [LARGE SCALE GENOMIC DNA]</scope>
    <source>
        <strain evidence="3">KCTC 23707</strain>
    </source>
</reference>
<organism evidence="2 3">
    <name type="scientific">Chelativorans composti</name>
    <dbReference type="NCBI Taxonomy" id="768533"/>
    <lineage>
        <taxon>Bacteria</taxon>
        <taxon>Pseudomonadati</taxon>
        <taxon>Pseudomonadota</taxon>
        <taxon>Alphaproteobacteria</taxon>
        <taxon>Hyphomicrobiales</taxon>
        <taxon>Phyllobacteriaceae</taxon>
        <taxon>Chelativorans</taxon>
    </lineage>
</organism>
<evidence type="ECO:0000313" key="2">
    <source>
        <dbReference type="EMBL" id="MFD2260406.1"/>
    </source>
</evidence>
<proteinExistence type="predicted"/>
<dbReference type="EMBL" id="JBHUIR010000038">
    <property type="protein sequence ID" value="MFD2260406.1"/>
    <property type="molecule type" value="Genomic_DNA"/>
</dbReference>
<protein>
    <submittedName>
        <fullName evidence="2">Uncharacterized protein</fullName>
    </submittedName>
</protein>
<dbReference type="RefSeq" id="WP_345099203.1">
    <property type="nucleotide sequence ID" value="NZ_BAABGS010000021.1"/>
</dbReference>
<keyword evidence="1" id="KW-0812">Transmembrane</keyword>
<keyword evidence="1" id="KW-0472">Membrane</keyword>
<evidence type="ECO:0000256" key="1">
    <source>
        <dbReference type="SAM" id="Phobius"/>
    </source>
</evidence>
<comment type="caution">
    <text evidence="2">The sequence shown here is derived from an EMBL/GenBank/DDBJ whole genome shotgun (WGS) entry which is preliminary data.</text>
</comment>
<evidence type="ECO:0000313" key="3">
    <source>
        <dbReference type="Proteomes" id="UP001597373"/>
    </source>
</evidence>
<gene>
    <name evidence="2" type="ORF">ACFSMZ_11600</name>
</gene>